<dbReference type="AlphaFoldDB" id="A0A7J6XJA0"/>
<sequence>MPIDIGFSLLQPLLSAGHAGLNRSRLVVQRNPCSHPIECWHGGGSRQGQAAAAVLLPWIEGEAYFMSASQPPRPTAASSSLGGGSTAPCASSAASGLLGPVAAAPPPALFFTASSPVGLSHNRRHTIGGHIVVVRNIALLLRLLRRTRGVAGRDHSVAVVAPGATSFSSGDGCFWGAAVSTSLDGFPRPVSMLSATGTDAPGNPCSVDAGETVLLPTLSSPSHGTTGSRLPLVADIVHTCAWSRQITLPHRRVEWPTQSSLHPCMRHNGCYPFQSLPDALACRGTSMPHALQH</sequence>
<dbReference type="Proteomes" id="UP000583944">
    <property type="component" value="Unassembled WGS sequence"/>
</dbReference>
<dbReference type="VEuPathDB" id="TriTrypDB:ECC02_013389"/>
<proteinExistence type="predicted"/>
<reference evidence="1 2" key="1">
    <citation type="journal article" date="2019" name="Genome Biol. Evol.">
        <title>Nanopore Sequencing Significantly Improves Genome Assembly of the Protozoan Parasite Trypanosoma cruzi.</title>
        <authorList>
            <person name="Diaz-Viraque F."/>
            <person name="Pita S."/>
            <person name="Greif G."/>
            <person name="de Souza R.C.M."/>
            <person name="Iraola G."/>
            <person name="Robello C."/>
        </authorList>
    </citation>
    <scope>NUCLEOTIDE SEQUENCE [LARGE SCALE GENOMIC DNA]</scope>
    <source>
        <strain evidence="1 2">Berenice</strain>
    </source>
</reference>
<gene>
    <name evidence="1" type="ORF">ECC02_013389</name>
</gene>
<name>A0A7J6XJA0_TRYCR</name>
<evidence type="ECO:0000313" key="2">
    <source>
        <dbReference type="Proteomes" id="UP000583944"/>
    </source>
</evidence>
<protein>
    <submittedName>
        <fullName evidence="1">Uncharacterized protein</fullName>
    </submittedName>
</protein>
<dbReference type="EMBL" id="JABDHM010000625">
    <property type="protein sequence ID" value="KAF5214050.1"/>
    <property type="molecule type" value="Genomic_DNA"/>
</dbReference>
<organism evidence="1 2">
    <name type="scientific">Trypanosoma cruzi</name>
    <dbReference type="NCBI Taxonomy" id="5693"/>
    <lineage>
        <taxon>Eukaryota</taxon>
        <taxon>Discoba</taxon>
        <taxon>Euglenozoa</taxon>
        <taxon>Kinetoplastea</taxon>
        <taxon>Metakinetoplastina</taxon>
        <taxon>Trypanosomatida</taxon>
        <taxon>Trypanosomatidae</taxon>
        <taxon>Trypanosoma</taxon>
        <taxon>Schizotrypanum</taxon>
    </lineage>
</organism>
<accession>A0A7J6XJA0</accession>
<evidence type="ECO:0000313" key="1">
    <source>
        <dbReference type="EMBL" id="KAF5214050.1"/>
    </source>
</evidence>
<comment type="caution">
    <text evidence="1">The sequence shown here is derived from an EMBL/GenBank/DDBJ whole genome shotgun (WGS) entry which is preliminary data.</text>
</comment>